<dbReference type="Pfam" id="PF13505">
    <property type="entry name" value="OMP_b-brl"/>
    <property type="match status" value="1"/>
</dbReference>
<dbReference type="GO" id="GO:0009279">
    <property type="term" value="C:cell outer membrane"/>
    <property type="evidence" value="ECO:0007669"/>
    <property type="project" value="UniProtKB-SubCell"/>
</dbReference>
<dbReference type="KEGG" id="ptaw:DW352_01725"/>
<gene>
    <name evidence="8" type="ORF">DW352_01725</name>
</gene>
<dbReference type="InterPro" id="IPR051692">
    <property type="entry name" value="OMP-like"/>
</dbReference>
<keyword evidence="3" id="KW-0472">Membrane</keyword>
<dbReference type="InterPro" id="IPR027385">
    <property type="entry name" value="Beta-barrel_OMP"/>
</dbReference>
<protein>
    <submittedName>
        <fullName evidence="8">Porin family protein</fullName>
    </submittedName>
</protein>
<evidence type="ECO:0000313" key="9">
    <source>
        <dbReference type="Proteomes" id="UP000254889"/>
    </source>
</evidence>
<organism evidence="8 9">
    <name type="scientific">Pseudolabrys taiwanensis</name>
    <dbReference type="NCBI Taxonomy" id="331696"/>
    <lineage>
        <taxon>Bacteria</taxon>
        <taxon>Pseudomonadati</taxon>
        <taxon>Pseudomonadota</taxon>
        <taxon>Alphaproteobacteria</taxon>
        <taxon>Hyphomicrobiales</taxon>
        <taxon>Xanthobacteraceae</taxon>
        <taxon>Pseudolabrys</taxon>
    </lineage>
</organism>
<dbReference type="SUPFAM" id="SSF56925">
    <property type="entry name" value="OMPA-like"/>
    <property type="match status" value="1"/>
</dbReference>
<keyword evidence="2 6" id="KW-0732">Signal</keyword>
<evidence type="ECO:0000259" key="7">
    <source>
        <dbReference type="Pfam" id="PF13505"/>
    </source>
</evidence>
<reference evidence="8 9" key="1">
    <citation type="submission" date="2018-07" db="EMBL/GenBank/DDBJ databases">
        <authorList>
            <person name="Quirk P.G."/>
            <person name="Krulwich T.A."/>
        </authorList>
    </citation>
    <scope>NUCLEOTIDE SEQUENCE [LARGE SCALE GENOMIC DNA]</scope>
    <source>
        <strain evidence="8 9">CC-BB4</strain>
    </source>
</reference>
<evidence type="ECO:0000256" key="4">
    <source>
        <dbReference type="ARBA" id="ARBA00023237"/>
    </source>
</evidence>
<sequence>MWVSVAFVAFSSVLSTAIAADLRAPVYKAPPLLTPVPVFSWTGFYIGGHIGYGWSRFSADGDARTAKGFLGGAQAGFNYQIGQFVLGVEGEYSWANVKVDETLFAGTLTLKNDYFATAAGRLGYAFDRLLLFGKVGAAWTRDKWDANDGFGGTATATSNRTGWLFGAGLEYAFWENVSVKVEYNYLTFPSVTPSFATAGGLTVDGSSGVKLNTQVVKLGLNYRFGL</sequence>
<dbReference type="EMBL" id="CP031417">
    <property type="protein sequence ID" value="AXK79343.1"/>
    <property type="molecule type" value="Genomic_DNA"/>
</dbReference>
<feature type="chain" id="PRO_5016599723" evidence="6">
    <location>
        <begin position="20"/>
        <end position="226"/>
    </location>
</feature>
<evidence type="ECO:0000313" key="8">
    <source>
        <dbReference type="EMBL" id="AXK79343.1"/>
    </source>
</evidence>
<feature type="signal peptide" evidence="6">
    <location>
        <begin position="1"/>
        <end position="19"/>
    </location>
</feature>
<dbReference type="Gene3D" id="2.40.160.20">
    <property type="match status" value="1"/>
</dbReference>
<dbReference type="OrthoDB" id="9815357at2"/>
<dbReference type="Proteomes" id="UP000254889">
    <property type="component" value="Chromosome"/>
</dbReference>
<dbReference type="PANTHER" id="PTHR34001">
    <property type="entry name" value="BLL7405 PROTEIN"/>
    <property type="match status" value="1"/>
</dbReference>
<proteinExistence type="inferred from homology"/>
<comment type="subcellular location">
    <subcellularLocation>
        <location evidence="1">Cell outer membrane</location>
    </subcellularLocation>
</comment>
<dbReference type="PANTHER" id="PTHR34001:SF3">
    <property type="entry name" value="BLL7405 PROTEIN"/>
    <property type="match status" value="1"/>
</dbReference>
<name>A0A345ZQZ6_9HYPH</name>
<keyword evidence="9" id="KW-1185">Reference proteome</keyword>
<feature type="domain" description="Outer membrane protein beta-barrel" evidence="7">
    <location>
        <begin position="40"/>
        <end position="224"/>
    </location>
</feature>
<dbReference type="InterPro" id="IPR011250">
    <property type="entry name" value="OMP/PagP_B-barrel"/>
</dbReference>
<evidence type="ECO:0000256" key="2">
    <source>
        <dbReference type="ARBA" id="ARBA00022729"/>
    </source>
</evidence>
<dbReference type="AlphaFoldDB" id="A0A345ZQZ6"/>
<evidence type="ECO:0000256" key="3">
    <source>
        <dbReference type="ARBA" id="ARBA00023136"/>
    </source>
</evidence>
<comment type="similarity">
    <text evidence="5">Belongs to the Omp25/RopB family.</text>
</comment>
<accession>A0A345ZQZ6</accession>
<evidence type="ECO:0000256" key="6">
    <source>
        <dbReference type="SAM" id="SignalP"/>
    </source>
</evidence>
<keyword evidence="4" id="KW-0998">Cell outer membrane</keyword>
<evidence type="ECO:0000256" key="5">
    <source>
        <dbReference type="ARBA" id="ARBA00038306"/>
    </source>
</evidence>
<evidence type="ECO:0000256" key="1">
    <source>
        <dbReference type="ARBA" id="ARBA00004442"/>
    </source>
</evidence>